<proteinExistence type="predicted"/>
<organism evidence="1 2">
    <name type="scientific">Syntrophus aciditrophicus (strain SB)</name>
    <dbReference type="NCBI Taxonomy" id="56780"/>
    <lineage>
        <taxon>Bacteria</taxon>
        <taxon>Pseudomonadati</taxon>
        <taxon>Thermodesulfobacteriota</taxon>
        <taxon>Syntrophia</taxon>
        <taxon>Syntrophales</taxon>
        <taxon>Syntrophaceae</taxon>
        <taxon>Syntrophus</taxon>
    </lineage>
</organism>
<dbReference type="Proteomes" id="UP000001933">
    <property type="component" value="Chromosome"/>
</dbReference>
<gene>
    <name evidence="1" type="ORF">SYN_01557</name>
</gene>
<dbReference type="InParanoid" id="Q2LVK8"/>
<evidence type="ECO:0000313" key="2">
    <source>
        <dbReference type="Proteomes" id="UP000001933"/>
    </source>
</evidence>
<reference evidence="1 2" key="1">
    <citation type="journal article" date="2007" name="Proc. Natl. Acad. Sci. U.S.A.">
        <title>The genome of Syntrophus aciditrophicus: life at the thermodynamic limit of microbial growth.</title>
        <authorList>
            <person name="McInerney M.J."/>
            <person name="Rohlin L."/>
            <person name="Mouttaki H."/>
            <person name="Kim U."/>
            <person name="Krupp R.S."/>
            <person name="Rios-Hernandez L."/>
            <person name="Sieber J."/>
            <person name="Struchtemeyer C.G."/>
            <person name="Bhattacharyya A."/>
            <person name="Campbell J.W."/>
            <person name="Gunsalus R.P."/>
        </authorList>
    </citation>
    <scope>NUCLEOTIDE SEQUENCE [LARGE SCALE GENOMIC DNA]</scope>
    <source>
        <strain evidence="1 2">SB</strain>
    </source>
</reference>
<keyword evidence="2" id="KW-1185">Reference proteome</keyword>
<dbReference type="KEGG" id="sat:SYN_01557"/>
<evidence type="ECO:0000313" key="1">
    <source>
        <dbReference type="EMBL" id="ABC78117.1"/>
    </source>
</evidence>
<dbReference type="HOGENOM" id="CLU_3085531_0_0_7"/>
<name>Q2LVK8_SYNAS</name>
<sequence length="52" mass="5896">MKCDKLKVLNIEYLFATASGLFSEFVDNPYEVGVFSRRDGFPTPPYIEGVFS</sequence>
<protein>
    <submittedName>
        <fullName evidence="1">Hypothetical cytosolic protein</fullName>
    </submittedName>
</protein>
<accession>Q2LVK8</accession>
<dbReference type="EMBL" id="CP000252">
    <property type="protein sequence ID" value="ABC78117.1"/>
    <property type="molecule type" value="Genomic_DNA"/>
</dbReference>
<dbReference type="AlphaFoldDB" id="Q2LVK8"/>